<protein>
    <submittedName>
        <fullName evidence="1">GNAT family N-acetyltransferase</fullName>
    </submittedName>
</protein>
<dbReference type="PANTHER" id="PTHR43441:SF12">
    <property type="entry name" value="RIBOSOMAL N-ACETYLTRANSFERASE YDAF-RELATED"/>
    <property type="match status" value="1"/>
</dbReference>
<dbReference type="Pfam" id="PF13302">
    <property type="entry name" value="Acetyltransf_3"/>
    <property type="match status" value="1"/>
</dbReference>
<dbReference type="InterPro" id="IPR016181">
    <property type="entry name" value="Acyl_CoA_acyltransferase"/>
</dbReference>
<accession>A0A2X4N609</accession>
<keyword evidence="2" id="KW-1185">Reference proteome</keyword>
<dbReference type="OrthoDB" id="9784707at2"/>
<proteinExistence type="predicted"/>
<dbReference type="PANTHER" id="PTHR43441">
    <property type="entry name" value="RIBOSOMAL-PROTEIN-SERINE ACETYLTRANSFERASE"/>
    <property type="match status" value="1"/>
</dbReference>
<dbReference type="InterPro" id="IPR000182">
    <property type="entry name" value="GNAT_dom"/>
</dbReference>
<dbReference type="SUPFAM" id="SSF55729">
    <property type="entry name" value="Acyl-CoA N-acyltransferases (Nat)"/>
    <property type="match status" value="1"/>
</dbReference>
<dbReference type="InterPro" id="IPR051908">
    <property type="entry name" value="Ribosomal_N-acetyltransferase"/>
</dbReference>
<dbReference type="GO" id="GO:0008999">
    <property type="term" value="F:protein-N-terminal-alanine acetyltransferase activity"/>
    <property type="evidence" value="ECO:0007669"/>
    <property type="project" value="TreeGrafter"/>
</dbReference>
<dbReference type="PROSITE" id="PS51186">
    <property type="entry name" value="GNAT"/>
    <property type="match status" value="1"/>
</dbReference>
<dbReference type="AlphaFoldDB" id="A0A2X4N609"/>
<dbReference type="GO" id="GO:0005737">
    <property type="term" value="C:cytoplasm"/>
    <property type="evidence" value="ECO:0007669"/>
    <property type="project" value="TreeGrafter"/>
</dbReference>
<name>A0A2X4N609_9BACL</name>
<dbReference type="RefSeq" id="WP_004632488.1">
    <property type="nucleotide sequence ID" value="NZ_CP046314.1"/>
</dbReference>
<dbReference type="Proteomes" id="UP000425411">
    <property type="component" value="Chromosome"/>
</dbReference>
<dbReference type="EMBL" id="CP046314">
    <property type="protein sequence ID" value="QGS09734.1"/>
    <property type="molecule type" value="Genomic_DNA"/>
</dbReference>
<dbReference type="GO" id="GO:1990189">
    <property type="term" value="F:protein N-terminal-serine acetyltransferase activity"/>
    <property type="evidence" value="ECO:0007669"/>
    <property type="project" value="TreeGrafter"/>
</dbReference>
<reference evidence="1 2" key="1">
    <citation type="submission" date="2019-11" db="EMBL/GenBank/DDBJ databases">
        <title>FDA dAtabase for Regulatory Grade micrObial Sequences (FDA-ARGOS): Supporting development and validation of Infectious Disease Dx tests.</title>
        <authorList>
            <person name="Turner S."/>
            <person name="Byrd R."/>
            <person name="Tallon L."/>
            <person name="Sadzewicz L."/>
            <person name="Vavikolanu K."/>
            <person name="Mehta A."/>
            <person name="Aluvathingal J."/>
            <person name="Nadendla S."/>
            <person name="Myers T."/>
            <person name="Yan Y."/>
            <person name="Sichtig H."/>
        </authorList>
    </citation>
    <scope>NUCLEOTIDE SEQUENCE [LARGE SCALE GENOMIC DNA]</scope>
    <source>
        <strain evidence="1 2">FDAARGOS_741</strain>
    </source>
</reference>
<dbReference type="GeneID" id="93207196"/>
<sequence>MFLFEKFQLGDGRECKLILPETKYAEEMYNIIDNERERLGEYLPWVHNLKSAEEEKKVIKDILHQMLDKKMFVLMILVDDEVAGMVDLHEIKINVRAEVGYWLSGEYEGLGIITRSVEYLTEYAFTELNLHKLTILVQTENAKSSAVPKRLNFFKEGVLVEHELSNGEFVSLDLYSKINN</sequence>
<dbReference type="Gene3D" id="3.40.630.30">
    <property type="match status" value="1"/>
</dbReference>
<gene>
    <name evidence="1" type="ORF">FOC49_07505</name>
</gene>
<organism evidence="1 2">
    <name type="scientific">Gemella morbillorum</name>
    <dbReference type="NCBI Taxonomy" id="29391"/>
    <lineage>
        <taxon>Bacteria</taxon>
        <taxon>Bacillati</taxon>
        <taxon>Bacillota</taxon>
        <taxon>Bacilli</taxon>
        <taxon>Bacillales</taxon>
        <taxon>Gemellaceae</taxon>
        <taxon>Gemella</taxon>
    </lineage>
</organism>
<evidence type="ECO:0000313" key="2">
    <source>
        <dbReference type="Proteomes" id="UP000425411"/>
    </source>
</evidence>
<evidence type="ECO:0000313" key="1">
    <source>
        <dbReference type="EMBL" id="QGS09734.1"/>
    </source>
</evidence>